<evidence type="ECO:0000313" key="2">
    <source>
        <dbReference type="Proteomes" id="UP000076276"/>
    </source>
</evidence>
<dbReference type="RefSeq" id="WP_067666513.1">
    <property type="nucleotide sequence ID" value="NZ_CBCSIK010000008.1"/>
</dbReference>
<evidence type="ECO:0000313" key="1">
    <source>
        <dbReference type="EMBL" id="KYQ73204.1"/>
    </source>
</evidence>
<dbReference type="OrthoDB" id="7284604at2"/>
<accession>A0A151Y574</accession>
<dbReference type="EMBL" id="LUAW01000011">
    <property type="protein sequence ID" value="KYQ73204.1"/>
    <property type="molecule type" value="Genomic_DNA"/>
</dbReference>
<name>A0A151Y574_9GAMM</name>
<reference evidence="1 2" key="1">
    <citation type="submission" date="2016-03" db="EMBL/GenBank/DDBJ databases">
        <title>Acinetobacter genomospecies 28 strain ANC 4149.</title>
        <authorList>
            <person name="Radolfova-Krizova L."/>
            <person name="Nemec A."/>
        </authorList>
    </citation>
    <scope>NUCLEOTIDE SEQUENCE [LARGE SCALE GENOMIC DNA]</scope>
    <source>
        <strain evidence="1 2">ANC 4149</strain>
    </source>
</reference>
<sequence>MLLDRQLQLELMSKMADVYPSPYDFSDLINNSNEEQLRKIYANLFYLQSHELLEPKSIHIRFELGGSGSHLFSLGFTRLTQKGADFMANDGGLSAILGVVTVKFEADQLKLLLESKIMAADLPPADKHKLLDGLRSLSAESIKHLTTKIVDLGWDNLGTLARIIQSSIS</sequence>
<gene>
    <name evidence="1" type="ORF">AZH43_07190</name>
</gene>
<dbReference type="AlphaFoldDB" id="A0A151Y574"/>
<organism evidence="1 2">
    <name type="scientific">Acinetobacter pragensis</name>
    <dbReference type="NCBI Taxonomy" id="1806892"/>
    <lineage>
        <taxon>Bacteria</taxon>
        <taxon>Pseudomonadati</taxon>
        <taxon>Pseudomonadota</taxon>
        <taxon>Gammaproteobacteria</taxon>
        <taxon>Moraxellales</taxon>
        <taxon>Moraxellaceae</taxon>
        <taxon>Acinetobacter</taxon>
    </lineage>
</organism>
<comment type="caution">
    <text evidence="1">The sequence shown here is derived from an EMBL/GenBank/DDBJ whole genome shotgun (WGS) entry which is preliminary data.</text>
</comment>
<dbReference type="Proteomes" id="UP000076276">
    <property type="component" value="Unassembled WGS sequence"/>
</dbReference>
<proteinExistence type="predicted"/>
<keyword evidence="2" id="KW-1185">Reference proteome</keyword>
<protein>
    <submittedName>
        <fullName evidence="1">Uncharacterized protein</fullName>
    </submittedName>
</protein>
<dbReference type="STRING" id="1806892.AZH43_07190"/>